<dbReference type="PANTHER" id="PTHR12010">
    <property type="entry name" value="40S RIBOSOMAL PROTEIN S29"/>
    <property type="match status" value="1"/>
</dbReference>
<dbReference type="GO" id="GO:0008270">
    <property type="term" value="F:zinc ion binding"/>
    <property type="evidence" value="ECO:0007669"/>
    <property type="project" value="InterPro"/>
</dbReference>
<dbReference type="EMBL" id="CCXY01000287">
    <property type="protein sequence ID" value="CEG13277.1"/>
    <property type="molecule type" value="Genomic_DNA"/>
</dbReference>
<dbReference type="Pfam" id="PF00253">
    <property type="entry name" value="Ribosomal_S14"/>
    <property type="match status" value="1"/>
</dbReference>
<evidence type="ECO:0000256" key="1">
    <source>
        <dbReference type="ARBA" id="ARBA00022980"/>
    </source>
</evidence>
<name>A0A098EB95_9ZZZZ</name>
<dbReference type="EMBL" id="CCXY01000045">
    <property type="protein sequence ID" value="CEG11339.1"/>
    <property type="molecule type" value="Genomic_DNA"/>
</dbReference>
<evidence type="ECO:0000256" key="2">
    <source>
        <dbReference type="ARBA" id="ARBA00023274"/>
    </source>
</evidence>
<dbReference type="GO" id="GO:0003735">
    <property type="term" value="F:structural constituent of ribosome"/>
    <property type="evidence" value="ECO:0007669"/>
    <property type="project" value="InterPro"/>
</dbReference>
<dbReference type="InterPro" id="IPR001209">
    <property type="entry name" value="Ribosomal_uS14"/>
</dbReference>
<protein>
    <submittedName>
        <fullName evidence="4">30S ribosomal protein S14 type Z</fullName>
    </submittedName>
</protein>
<proteinExistence type="predicted"/>
<evidence type="ECO:0000313" key="3">
    <source>
        <dbReference type="EMBL" id="CEG11339.1"/>
    </source>
</evidence>
<sequence length="53" mass="6246">MEKTENQNQKKKFAKDKCEICKNSRGIIHKHGLNICRRCFREVATSIGFKKYS</sequence>
<accession>A0A098EB95</accession>
<dbReference type="Gene3D" id="4.10.830.10">
    <property type="entry name" value="30s Ribosomal Protein S14, Chain N"/>
    <property type="match status" value="1"/>
</dbReference>
<dbReference type="InterPro" id="IPR039744">
    <property type="entry name" value="RIbosomal_uS14_euk_arc"/>
</dbReference>
<organism evidence="4">
    <name type="scientific">groundwater metagenome</name>
    <dbReference type="NCBI Taxonomy" id="717931"/>
    <lineage>
        <taxon>unclassified sequences</taxon>
        <taxon>metagenomes</taxon>
        <taxon>ecological metagenomes</taxon>
    </lineage>
</organism>
<dbReference type="PANTHER" id="PTHR12010:SF2">
    <property type="entry name" value="40S RIBOSOMAL PROTEIN S29"/>
    <property type="match status" value="1"/>
</dbReference>
<dbReference type="InterPro" id="IPR043140">
    <property type="entry name" value="Ribosomal_uS14_sf"/>
</dbReference>
<keyword evidence="1 4" id="KW-0689">Ribosomal protein</keyword>
<dbReference type="AlphaFoldDB" id="A0A098EB95"/>
<gene>
    <name evidence="4" type="primary">rps</name>
    <name evidence="3" type="ORF">MSIBF_A1390015</name>
    <name evidence="4" type="ORF">MSIBF_A3570010</name>
</gene>
<dbReference type="GO" id="GO:0002181">
    <property type="term" value="P:cytoplasmic translation"/>
    <property type="evidence" value="ECO:0007669"/>
    <property type="project" value="TreeGrafter"/>
</dbReference>
<dbReference type="NCBIfam" id="NF004424">
    <property type="entry name" value="PRK05766.1"/>
    <property type="match status" value="1"/>
</dbReference>
<keyword evidence="2" id="KW-0687">Ribonucleoprotein</keyword>
<evidence type="ECO:0000313" key="4">
    <source>
        <dbReference type="EMBL" id="CEG13277.1"/>
    </source>
</evidence>
<reference evidence="4" key="1">
    <citation type="submission" date="2014-09" db="EMBL/GenBank/DDBJ databases">
        <authorList>
            <person name="Probst J Alexander"/>
        </authorList>
    </citation>
    <scope>NUCLEOTIDE SEQUENCE</scope>
</reference>
<dbReference type="GO" id="GO:0022627">
    <property type="term" value="C:cytosolic small ribosomal subunit"/>
    <property type="evidence" value="ECO:0007669"/>
    <property type="project" value="TreeGrafter"/>
</dbReference>